<reference evidence="1" key="1">
    <citation type="submission" date="2022-11" db="EMBL/GenBank/DDBJ databases">
        <title>Pseudomonas triclosanedens sp. nov., a triclosan degrader isolated from activated sludge.</title>
        <authorList>
            <person name="Yin Y."/>
            <person name="Lu Z."/>
        </authorList>
    </citation>
    <scope>NUCLEOTIDE SEQUENCE</scope>
    <source>
        <strain evidence="1">ZM23</strain>
    </source>
</reference>
<accession>A0ABY7A5R4</accession>
<name>A0ABY7A5R4_9PSED</name>
<sequence>MALKLGSLSPYRHSGHYAVWRGGSVLLWMWDGERQQALAHSSVTVPRRYRCIPEPLLLPPPTDQAGFVGRILATRCGFDLQVWSSGCLLFSSFHRTLPSKQDINFALRSISGSEWTAYPEVETIESSTRPWAYSGSTGRGAQWERWLPHAVFSIVMLGCSFQLSQGASWWWAEHSLERESAALSSRIEPLLDARNRAEQARSDAQLLSQRMRAAPSQIEMLRTLHGLLPDDSKLLNWRYRGNELELLIDTQNSDPRFFVQRLQRDGHFQNVRVEPSSRGDGLQLSMTLR</sequence>
<dbReference type="RefSeq" id="WP_254471904.1">
    <property type="nucleotide sequence ID" value="NZ_CP113432.1"/>
</dbReference>
<evidence type="ECO:0008006" key="3">
    <source>
        <dbReference type="Google" id="ProtNLM"/>
    </source>
</evidence>
<evidence type="ECO:0000313" key="1">
    <source>
        <dbReference type="EMBL" id="WAI51444.1"/>
    </source>
</evidence>
<evidence type="ECO:0000313" key="2">
    <source>
        <dbReference type="Proteomes" id="UP001163624"/>
    </source>
</evidence>
<dbReference type="Proteomes" id="UP001163624">
    <property type="component" value="Chromosome"/>
</dbReference>
<proteinExistence type="predicted"/>
<organism evidence="1 2">
    <name type="scientific">Pseudomonas triclosanedens</name>
    <dbReference type="NCBI Taxonomy" id="2961893"/>
    <lineage>
        <taxon>Bacteria</taxon>
        <taxon>Pseudomonadati</taxon>
        <taxon>Pseudomonadota</taxon>
        <taxon>Gammaproteobacteria</taxon>
        <taxon>Pseudomonadales</taxon>
        <taxon>Pseudomonadaceae</taxon>
        <taxon>Pseudomonas</taxon>
    </lineage>
</organism>
<keyword evidence="2" id="KW-1185">Reference proteome</keyword>
<gene>
    <name evidence="1" type="ORF">OU419_09405</name>
</gene>
<dbReference type="EMBL" id="CP113432">
    <property type="protein sequence ID" value="WAI51444.1"/>
    <property type="molecule type" value="Genomic_DNA"/>
</dbReference>
<protein>
    <recommendedName>
        <fullName evidence="3">General secretion pathway protein L</fullName>
    </recommendedName>
</protein>